<dbReference type="Pfam" id="PF16068">
    <property type="entry name" value="DUF4810"/>
    <property type="match status" value="1"/>
</dbReference>
<dbReference type="EMBL" id="FOVE01000026">
    <property type="protein sequence ID" value="SFO00434.1"/>
    <property type="molecule type" value="Genomic_DNA"/>
</dbReference>
<dbReference type="PIRSF" id="PIRSF020555">
    <property type="entry name" value="UCP020555"/>
    <property type="match status" value="1"/>
</dbReference>
<name>A0A1I5DMF8_9NEIS</name>
<dbReference type="PROSITE" id="PS51257">
    <property type="entry name" value="PROKAR_LIPOPROTEIN"/>
    <property type="match status" value="1"/>
</dbReference>
<dbReference type="STRING" id="83765.SAMN05660284_02705"/>
<sequence>MSKYKEKIFALSVAGCLLLSGCASGPQRLYQWESYQPQVYEYFKAQGSGPEEQITVLERDIQKIRSQGRTPPPGYHAHLGLLYSKVGKMDQVAQQLETEKTLFPESAPYMDFFLVKFKR</sequence>
<dbReference type="OrthoDB" id="9800218at2"/>
<dbReference type="AlphaFoldDB" id="A0A1I5DMF8"/>
<organism evidence="1 2">
    <name type="scientific">Formivibrio citricus</name>
    <dbReference type="NCBI Taxonomy" id="83765"/>
    <lineage>
        <taxon>Bacteria</taxon>
        <taxon>Pseudomonadati</taxon>
        <taxon>Pseudomonadota</taxon>
        <taxon>Betaproteobacteria</taxon>
        <taxon>Neisseriales</taxon>
        <taxon>Chitinibacteraceae</taxon>
        <taxon>Formivibrio</taxon>
    </lineage>
</organism>
<keyword evidence="2" id="KW-1185">Reference proteome</keyword>
<proteinExistence type="predicted"/>
<dbReference type="RefSeq" id="WP_091197918.1">
    <property type="nucleotide sequence ID" value="NZ_FOVE01000026.1"/>
</dbReference>
<reference evidence="2" key="1">
    <citation type="submission" date="2016-10" db="EMBL/GenBank/DDBJ databases">
        <authorList>
            <person name="Varghese N."/>
            <person name="Submissions S."/>
        </authorList>
    </citation>
    <scope>NUCLEOTIDE SEQUENCE [LARGE SCALE GENOMIC DNA]</scope>
    <source>
        <strain evidence="2">DSM 6150</strain>
    </source>
</reference>
<evidence type="ECO:0000313" key="1">
    <source>
        <dbReference type="EMBL" id="SFO00434.1"/>
    </source>
</evidence>
<evidence type="ECO:0008006" key="3">
    <source>
        <dbReference type="Google" id="ProtNLM"/>
    </source>
</evidence>
<evidence type="ECO:0000313" key="2">
    <source>
        <dbReference type="Proteomes" id="UP000242869"/>
    </source>
</evidence>
<gene>
    <name evidence="1" type="ORF">SAMN05660284_02705</name>
</gene>
<dbReference type="Proteomes" id="UP000242869">
    <property type="component" value="Unassembled WGS sequence"/>
</dbReference>
<protein>
    <recommendedName>
        <fullName evidence="3">DUF4810 domain-containing protein</fullName>
    </recommendedName>
</protein>
<accession>A0A1I5DMF8</accession>
<dbReference type="InterPro" id="IPR014508">
    <property type="entry name" value="UCP020555_TPR-like"/>
</dbReference>